<evidence type="ECO:0000259" key="4">
    <source>
        <dbReference type="PROSITE" id="PS51770"/>
    </source>
</evidence>
<dbReference type="PROSITE" id="PS51770">
    <property type="entry name" value="HOTDOG_ACOT"/>
    <property type="match status" value="1"/>
</dbReference>
<dbReference type="CDD" id="cd03442">
    <property type="entry name" value="BFIT_BACH"/>
    <property type="match status" value="1"/>
</dbReference>
<dbReference type="RefSeq" id="WP_107817687.1">
    <property type="nucleotide sequence ID" value="NZ_QAOH01000016.1"/>
</dbReference>
<reference evidence="5 6" key="1">
    <citation type="submission" date="2018-04" db="EMBL/GenBank/DDBJ databases">
        <title>Genomic Encyclopedia of Archaeal and Bacterial Type Strains, Phase II (KMG-II): from individual species to whole genera.</title>
        <authorList>
            <person name="Goeker M."/>
        </authorList>
    </citation>
    <scope>NUCLEOTIDE SEQUENCE [LARGE SCALE GENOMIC DNA]</scope>
    <source>
        <strain evidence="5 6">DSM 100434</strain>
    </source>
</reference>
<dbReference type="Pfam" id="PF03061">
    <property type="entry name" value="4HBT"/>
    <property type="match status" value="1"/>
</dbReference>
<dbReference type="EMBL" id="QAOH01000016">
    <property type="protein sequence ID" value="PTQ68057.1"/>
    <property type="molecule type" value="Genomic_DNA"/>
</dbReference>
<proteinExistence type="inferred from homology"/>
<evidence type="ECO:0000256" key="2">
    <source>
        <dbReference type="ARBA" id="ARBA00022801"/>
    </source>
</evidence>
<dbReference type="PANTHER" id="PTHR11049:SF5">
    <property type="entry name" value="ACYL-COA THIOESTER HYDROLASE YCIA"/>
    <property type="match status" value="1"/>
</dbReference>
<dbReference type="PANTHER" id="PTHR11049">
    <property type="entry name" value="ACYL COENZYME A THIOESTER HYDROLASE"/>
    <property type="match status" value="1"/>
</dbReference>
<name>A0A2T5H921_9RHOB</name>
<sequence>MTEMVRPDGTPVLILVAPYDQVTPRGMIFGGWIMAQIDHAAGLAGRKIAAGDVMIVSIKELTFLGPLAPGEEFVIHAELTRRGNSSFTLSLSGTAEPATEARPVMQAEVVLVAVDTAGKPRKLPDPAA</sequence>
<comment type="caution">
    <text evidence="5">The sequence shown here is derived from an EMBL/GenBank/DDBJ whole genome shotgun (WGS) entry which is preliminary data.</text>
</comment>
<comment type="similarity">
    <text evidence="1">Belongs to the acyl coenzyme A hydrolase family.</text>
</comment>
<keyword evidence="2 3" id="KW-0378">Hydrolase</keyword>
<evidence type="ECO:0000256" key="1">
    <source>
        <dbReference type="ARBA" id="ARBA00010458"/>
    </source>
</evidence>
<evidence type="ECO:0000313" key="6">
    <source>
        <dbReference type="Proteomes" id="UP000244077"/>
    </source>
</evidence>
<dbReference type="InterPro" id="IPR006683">
    <property type="entry name" value="Thioestr_dom"/>
</dbReference>
<dbReference type="GO" id="GO:0005829">
    <property type="term" value="C:cytosol"/>
    <property type="evidence" value="ECO:0007669"/>
    <property type="project" value="TreeGrafter"/>
</dbReference>
<keyword evidence="6" id="KW-1185">Reference proteome</keyword>
<dbReference type="GO" id="GO:0052816">
    <property type="term" value="F:long-chain fatty acyl-CoA hydrolase activity"/>
    <property type="evidence" value="ECO:0007669"/>
    <property type="project" value="TreeGrafter"/>
</dbReference>
<gene>
    <name evidence="5" type="ORF">C8N42_11672</name>
</gene>
<dbReference type="AlphaFoldDB" id="A0A2T5H921"/>
<dbReference type="Gene3D" id="3.10.129.10">
    <property type="entry name" value="Hotdog Thioesterase"/>
    <property type="match status" value="1"/>
</dbReference>
<dbReference type="SUPFAM" id="SSF54637">
    <property type="entry name" value="Thioesterase/thiol ester dehydrase-isomerase"/>
    <property type="match status" value="1"/>
</dbReference>
<dbReference type="InterPro" id="IPR033120">
    <property type="entry name" value="HOTDOG_ACOT"/>
</dbReference>
<dbReference type="GO" id="GO:0006637">
    <property type="term" value="P:acyl-CoA metabolic process"/>
    <property type="evidence" value="ECO:0007669"/>
    <property type="project" value="TreeGrafter"/>
</dbReference>
<accession>A0A2T5H921</accession>
<evidence type="ECO:0000313" key="5">
    <source>
        <dbReference type="EMBL" id="PTQ68057.1"/>
    </source>
</evidence>
<organism evidence="5 6">
    <name type="scientific">Celeribacter persicus</name>
    <dbReference type="NCBI Taxonomy" id="1651082"/>
    <lineage>
        <taxon>Bacteria</taxon>
        <taxon>Pseudomonadati</taxon>
        <taxon>Pseudomonadota</taxon>
        <taxon>Alphaproteobacteria</taxon>
        <taxon>Rhodobacterales</taxon>
        <taxon>Roseobacteraceae</taxon>
        <taxon>Celeribacter</taxon>
    </lineage>
</organism>
<protein>
    <submittedName>
        <fullName evidence="5">Acyl-CoA thioesterase YciA</fullName>
    </submittedName>
</protein>
<dbReference type="GO" id="GO:0009062">
    <property type="term" value="P:fatty acid catabolic process"/>
    <property type="evidence" value="ECO:0007669"/>
    <property type="project" value="TreeGrafter"/>
</dbReference>
<dbReference type="InterPro" id="IPR040170">
    <property type="entry name" value="Cytosol_ACT"/>
</dbReference>
<feature type="domain" description="HotDog ACOT-type" evidence="4">
    <location>
        <begin position="7"/>
        <end position="117"/>
    </location>
</feature>
<dbReference type="InterPro" id="IPR029069">
    <property type="entry name" value="HotDog_dom_sf"/>
</dbReference>
<evidence type="ECO:0000256" key="3">
    <source>
        <dbReference type="PROSITE-ProRule" id="PRU01106"/>
    </source>
</evidence>
<dbReference type="OrthoDB" id="9801856at2"/>
<dbReference type="Proteomes" id="UP000244077">
    <property type="component" value="Unassembled WGS sequence"/>
</dbReference>